<dbReference type="InterPro" id="IPR035680">
    <property type="entry name" value="Clx_II_MBL"/>
</dbReference>
<dbReference type="PIRSF" id="PIRSF005457">
    <property type="entry name" value="Glx"/>
    <property type="match status" value="1"/>
</dbReference>
<dbReference type="PANTHER" id="PTHR11935">
    <property type="entry name" value="BETA LACTAMASE DOMAIN"/>
    <property type="match status" value="1"/>
</dbReference>
<name>A0A7I8W6S4_9ANNE</name>
<dbReference type="OrthoDB" id="515692at2759"/>
<evidence type="ECO:0000313" key="12">
    <source>
        <dbReference type="Proteomes" id="UP000549394"/>
    </source>
</evidence>
<comment type="catalytic activity">
    <reaction evidence="1">
        <text>an S-(2-hydroxyacyl)glutathione + H2O = a 2-hydroxy carboxylate + glutathione + H(+)</text>
        <dbReference type="Rhea" id="RHEA:21864"/>
        <dbReference type="ChEBI" id="CHEBI:15377"/>
        <dbReference type="ChEBI" id="CHEBI:15378"/>
        <dbReference type="ChEBI" id="CHEBI:57925"/>
        <dbReference type="ChEBI" id="CHEBI:58896"/>
        <dbReference type="ChEBI" id="CHEBI:71261"/>
        <dbReference type="EC" id="3.1.2.6"/>
    </reaction>
</comment>
<comment type="similarity">
    <text evidence="4">Belongs to the metallo-beta-lactamase superfamily. Glyoxalase II family.</text>
</comment>
<evidence type="ECO:0000256" key="7">
    <source>
        <dbReference type="ARBA" id="ARBA00022801"/>
    </source>
</evidence>
<evidence type="ECO:0000313" key="11">
    <source>
        <dbReference type="EMBL" id="CAD5124241.1"/>
    </source>
</evidence>
<dbReference type="Pfam" id="PF00753">
    <property type="entry name" value="Lactamase_B"/>
    <property type="match status" value="1"/>
</dbReference>
<dbReference type="Proteomes" id="UP000549394">
    <property type="component" value="Unassembled WGS sequence"/>
</dbReference>
<evidence type="ECO:0000256" key="2">
    <source>
        <dbReference type="ARBA" id="ARBA00001947"/>
    </source>
</evidence>
<reference evidence="11 12" key="1">
    <citation type="submission" date="2020-08" db="EMBL/GenBank/DDBJ databases">
        <authorList>
            <person name="Hejnol A."/>
        </authorList>
    </citation>
    <scope>NUCLEOTIDE SEQUENCE [LARGE SCALE GENOMIC DNA]</scope>
</reference>
<dbReference type="Pfam" id="PF16123">
    <property type="entry name" value="HAGH_C"/>
    <property type="match status" value="1"/>
</dbReference>
<comment type="caution">
    <text evidence="11">The sequence shown here is derived from an EMBL/GenBank/DDBJ whole genome shotgun (WGS) entry which is preliminary data.</text>
</comment>
<dbReference type="HAMAP" id="MF_01374">
    <property type="entry name" value="Glyoxalase_2"/>
    <property type="match status" value="1"/>
</dbReference>
<proteinExistence type="inferred from homology"/>
<accession>A0A7I8W6S4</accession>
<dbReference type="FunFam" id="3.60.15.10:FF:000019">
    <property type="entry name" value="Hydroxyacylglutathione hydrolase, mitochondrial"/>
    <property type="match status" value="1"/>
</dbReference>
<feature type="domain" description="Metallo-beta-lactamase" evidence="10">
    <location>
        <begin position="24"/>
        <end position="188"/>
    </location>
</feature>
<sequence length="272" mass="30400">MSVGQIVNLLKMKVRIVPAMEVGKNYMYLLIDQASKTAAAIDPVVPNKIEEAAAEEKVKITHLLTTHHHADHSAGNERMSKLFPGLEIVGGDDRIPAMTKKVGNGDIFNLGNLKVTCLHTPCHTKGHICYFVSSDSSVEKGENVVFTGDTLFSGGCGHFFEGTPDQMYRALIEVLGSLPDETKVFVGHEYTVNNLKYAAHVEPNNKKIAEKLLWAQKLQAEDKFTMPSSIGEEKLINPFMRVREERLKKYTNETDPIKVMGKLRQMKNEFKL</sequence>
<keyword evidence="8" id="KW-0862">Zinc</keyword>
<comment type="cofactor">
    <cofactor evidence="2">
        <name>Zn(2+)</name>
        <dbReference type="ChEBI" id="CHEBI:29105"/>
    </cofactor>
</comment>
<dbReference type="GO" id="GO:0019243">
    <property type="term" value="P:methylglyoxal catabolic process to D-lactate via S-lactoyl-glutathione"/>
    <property type="evidence" value="ECO:0007669"/>
    <property type="project" value="InterPro"/>
</dbReference>
<evidence type="ECO:0000256" key="3">
    <source>
        <dbReference type="ARBA" id="ARBA00004963"/>
    </source>
</evidence>
<dbReference type="Gene3D" id="3.60.15.10">
    <property type="entry name" value="Ribonuclease Z/Hydroxyacylglutathione hydrolase-like"/>
    <property type="match status" value="1"/>
</dbReference>
<dbReference type="InterPro" id="IPR017782">
    <property type="entry name" value="Hydroxyacylglutathione_Hdrlase"/>
</dbReference>
<dbReference type="EC" id="3.1.2.6" evidence="5"/>
<protein>
    <recommendedName>
        <fullName evidence="5">hydroxyacylglutathione hydrolase</fullName>
        <ecNumber evidence="5">3.1.2.6</ecNumber>
    </recommendedName>
    <alternativeName>
        <fullName evidence="9">Glyoxalase II</fullName>
    </alternativeName>
</protein>
<dbReference type="EMBL" id="CAJFCJ010000020">
    <property type="protein sequence ID" value="CAD5124241.1"/>
    <property type="molecule type" value="Genomic_DNA"/>
</dbReference>
<dbReference type="AlphaFoldDB" id="A0A7I8W6S4"/>
<dbReference type="CDD" id="cd07723">
    <property type="entry name" value="hydroxyacylglutathione_hydrolase_MBL-fold"/>
    <property type="match status" value="1"/>
</dbReference>
<dbReference type="SUPFAM" id="SSF56281">
    <property type="entry name" value="Metallo-hydrolase/oxidoreductase"/>
    <property type="match status" value="1"/>
</dbReference>
<dbReference type="InterPro" id="IPR036866">
    <property type="entry name" value="RibonucZ/Hydroxyglut_hydro"/>
</dbReference>
<evidence type="ECO:0000256" key="9">
    <source>
        <dbReference type="ARBA" id="ARBA00031044"/>
    </source>
</evidence>
<dbReference type="SMART" id="SM00849">
    <property type="entry name" value="Lactamase_B"/>
    <property type="match status" value="1"/>
</dbReference>
<gene>
    <name evidence="11" type="ORF">DGYR_LOCUS11813</name>
</gene>
<dbReference type="InterPro" id="IPR001279">
    <property type="entry name" value="Metallo-B-lactamas"/>
</dbReference>
<dbReference type="PANTHER" id="PTHR11935:SF94">
    <property type="entry name" value="TENZING NORGAY, ISOFORM C"/>
    <property type="match status" value="1"/>
</dbReference>
<dbReference type="InterPro" id="IPR032282">
    <property type="entry name" value="HAGH_C"/>
</dbReference>
<organism evidence="11 12">
    <name type="scientific">Dimorphilus gyrociliatus</name>
    <dbReference type="NCBI Taxonomy" id="2664684"/>
    <lineage>
        <taxon>Eukaryota</taxon>
        <taxon>Metazoa</taxon>
        <taxon>Spiralia</taxon>
        <taxon>Lophotrochozoa</taxon>
        <taxon>Annelida</taxon>
        <taxon>Polychaeta</taxon>
        <taxon>Polychaeta incertae sedis</taxon>
        <taxon>Dinophilidae</taxon>
        <taxon>Dimorphilus</taxon>
    </lineage>
</organism>
<comment type="pathway">
    <text evidence="3">Secondary metabolite metabolism; methylglyoxal degradation; (R)-lactate from methylglyoxal: step 2/2.</text>
</comment>
<dbReference type="GO" id="GO:0046872">
    <property type="term" value="F:metal ion binding"/>
    <property type="evidence" value="ECO:0007669"/>
    <property type="project" value="UniProtKB-KW"/>
</dbReference>
<evidence type="ECO:0000259" key="10">
    <source>
        <dbReference type="SMART" id="SM00849"/>
    </source>
</evidence>
<dbReference type="GO" id="GO:0004416">
    <property type="term" value="F:hydroxyacylglutathione hydrolase activity"/>
    <property type="evidence" value="ECO:0007669"/>
    <property type="project" value="UniProtKB-EC"/>
</dbReference>
<evidence type="ECO:0000256" key="6">
    <source>
        <dbReference type="ARBA" id="ARBA00022723"/>
    </source>
</evidence>
<evidence type="ECO:0000256" key="8">
    <source>
        <dbReference type="ARBA" id="ARBA00022833"/>
    </source>
</evidence>
<keyword evidence="12" id="KW-1185">Reference proteome</keyword>
<evidence type="ECO:0000256" key="4">
    <source>
        <dbReference type="ARBA" id="ARBA00006759"/>
    </source>
</evidence>
<keyword evidence="7" id="KW-0378">Hydrolase</keyword>
<evidence type="ECO:0000256" key="1">
    <source>
        <dbReference type="ARBA" id="ARBA00001623"/>
    </source>
</evidence>
<keyword evidence="6" id="KW-0479">Metal-binding</keyword>
<evidence type="ECO:0000256" key="5">
    <source>
        <dbReference type="ARBA" id="ARBA00011917"/>
    </source>
</evidence>
<dbReference type="NCBIfam" id="TIGR03413">
    <property type="entry name" value="GSH_gloB"/>
    <property type="match status" value="1"/>
</dbReference>